<dbReference type="Proteomes" id="UP001302059">
    <property type="component" value="Unassembled WGS sequence"/>
</dbReference>
<accession>A0ABT7JD54</accession>
<protein>
    <submittedName>
        <fullName evidence="1">Uracil-DNA glycosylase</fullName>
    </submittedName>
</protein>
<sequence length="137" mass="15208">MTNPSANHVSFRSAVSDRNVLPGWTSIQGQPDRLEVQIDVDPADLSRDEACLLIEAWVGTTLALQSVLPMRVFRTPDPWCVFLPAQGRLHLRAIDLQPSPPFMAGQWITVDPTAAPLSVTRVAVKFPDRLPRLMPRS</sequence>
<dbReference type="EMBL" id="JASNGB010000009">
    <property type="protein sequence ID" value="MDL2342988.1"/>
    <property type="molecule type" value="Genomic_DNA"/>
</dbReference>
<comment type="caution">
    <text evidence="1">The sequence shown here is derived from an EMBL/GenBank/DDBJ whole genome shotgun (WGS) entry which is preliminary data.</text>
</comment>
<proteinExistence type="predicted"/>
<evidence type="ECO:0000313" key="1">
    <source>
        <dbReference type="EMBL" id="MDL2342988.1"/>
    </source>
</evidence>
<organism evidence="1 2">
    <name type="scientific">Deinococcus rhizophilus</name>
    <dbReference type="NCBI Taxonomy" id="3049544"/>
    <lineage>
        <taxon>Bacteria</taxon>
        <taxon>Thermotogati</taxon>
        <taxon>Deinococcota</taxon>
        <taxon>Deinococci</taxon>
        <taxon>Deinococcales</taxon>
        <taxon>Deinococcaceae</taxon>
        <taxon>Deinococcus</taxon>
    </lineage>
</organism>
<gene>
    <name evidence="1" type="ORF">QOL99_02365</name>
</gene>
<keyword evidence="2" id="KW-1185">Reference proteome</keyword>
<dbReference type="RefSeq" id="WP_285521017.1">
    <property type="nucleotide sequence ID" value="NZ_JASNGB010000009.1"/>
</dbReference>
<evidence type="ECO:0000313" key="2">
    <source>
        <dbReference type="Proteomes" id="UP001302059"/>
    </source>
</evidence>
<name>A0ABT7JD54_9DEIO</name>
<reference evidence="1 2" key="1">
    <citation type="submission" date="2023-05" db="EMBL/GenBank/DDBJ databases">
        <authorList>
            <person name="Gao F."/>
        </authorList>
    </citation>
    <scope>NUCLEOTIDE SEQUENCE [LARGE SCALE GENOMIC DNA]</scope>
    <source>
        <strain evidence="1 2">MIMF12</strain>
    </source>
</reference>